<evidence type="ECO:0000313" key="15">
    <source>
        <dbReference type="Proteomes" id="UP000186698"/>
    </source>
</evidence>
<comment type="similarity">
    <text evidence="3">Belongs to the mitochondrion-specific ribosomal protein mL64 family.</text>
</comment>
<evidence type="ECO:0000313" key="16">
    <source>
        <dbReference type="RefSeq" id="XP_018095123.1"/>
    </source>
</evidence>
<keyword evidence="15" id="KW-1185">Reference proteome</keyword>
<reference evidence="15" key="1">
    <citation type="submission" date="2024-06" db="UniProtKB">
        <authorList>
            <consortium name="RefSeq"/>
        </authorList>
    </citation>
    <scope>NUCLEOTIDE SEQUENCE [LARGE SCALE GENOMIC DNA]</scope>
    <source>
        <strain evidence="15">J_2021</strain>
    </source>
</reference>
<dbReference type="Xenbase" id="XB-GENE-992642">
    <property type="gene designation" value="gadd45gip1.S"/>
</dbReference>
<keyword evidence="6" id="KW-0496">Mitochondrion</keyword>
<evidence type="ECO:0000256" key="4">
    <source>
        <dbReference type="ARBA" id="ARBA00022980"/>
    </source>
</evidence>
<dbReference type="CTD" id="108703484"/>
<dbReference type="PANTHER" id="PTHR31761">
    <property type="entry name" value="GROWTH ARREST AND DNA DAMAGE-INDUCIBLE PROTEINS-INTERACTING PROTEIN 1 GADD45GIP1"/>
    <property type="match status" value="1"/>
</dbReference>
<name>A0A8J0TUM3_XENLA</name>
<evidence type="ECO:0000256" key="6">
    <source>
        <dbReference type="ARBA" id="ARBA00023128"/>
    </source>
</evidence>
<evidence type="ECO:0000256" key="11">
    <source>
        <dbReference type="ARBA" id="ARBA00035184"/>
    </source>
</evidence>
<evidence type="ECO:0000256" key="14">
    <source>
        <dbReference type="SAM" id="MobiDB-lite"/>
    </source>
</evidence>
<sequence>MAAPLYRCCVRLRHLTLSVPAASYHARPRVWGLGGVYRPDPSDPETKKWQKGAKYEAKLYGRHGDISGVRPEGLWPSPQKLREIEEEEREWYPSLRQMLDNVEANELEMKRKQQEKERIVAANLAKMPKMVSDWRREKREVKQKQRDEKNRKERLVAIAREKFGVNVDHRSPKFLEMVKELEKEEKKKQKALARRLKEEALASAPTSPVVGNP</sequence>
<dbReference type="KEGG" id="xla:108703484"/>
<dbReference type="GeneID" id="108703484"/>
<dbReference type="RefSeq" id="XP_018095123.1">
    <property type="nucleotide sequence ID" value="XM_018239634.2"/>
</dbReference>
<comment type="subcellular location">
    <subcellularLocation>
        <location evidence="2">Mitochondrion</location>
    </subcellularLocation>
    <subcellularLocation>
        <location evidence="1">Nucleus</location>
    </subcellularLocation>
</comment>
<organism evidence="15 16">
    <name type="scientific">Xenopus laevis</name>
    <name type="common">African clawed frog</name>
    <dbReference type="NCBI Taxonomy" id="8355"/>
    <lineage>
        <taxon>Eukaryota</taxon>
        <taxon>Metazoa</taxon>
        <taxon>Chordata</taxon>
        <taxon>Craniata</taxon>
        <taxon>Vertebrata</taxon>
        <taxon>Euteleostomi</taxon>
        <taxon>Amphibia</taxon>
        <taxon>Batrachia</taxon>
        <taxon>Anura</taxon>
        <taxon>Pipoidea</taxon>
        <taxon>Pipidae</taxon>
        <taxon>Xenopodinae</taxon>
        <taxon>Xenopus</taxon>
        <taxon>Xenopus</taxon>
    </lineage>
</organism>
<evidence type="ECO:0000313" key="17">
    <source>
        <dbReference type="Xenbase" id="XB-GENE-992642"/>
    </source>
</evidence>
<feature type="region of interest" description="Disordered" evidence="14">
    <location>
        <begin position="134"/>
        <end position="153"/>
    </location>
</feature>
<feature type="region of interest" description="Disordered" evidence="14">
    <location>
        <begin position="185"/>
        <end position="213"/>
    </location>
</feature>
<dbReference type="InterPro" id="IPR018472">
    <property type="entry name" value="Ribosomal_mL64"/>
</dbReference>
<evidence type="ECO:0000256" key="8">
    <source>
        <dbReference type="ARBA" id="ARBA00023274"/>
    </source>
</evidence>
<evidence type="ECO:0000256" key="13">
    <source>
        <dbReference type="ARBA" id="ARBA00060144"/>
    </source>
</evidence>
<dbReference type="GO" id="GO:0005840">
    <property type="term" value="C:ribosome"/>
    <property type="evidence" value="ECO:0007669"/>
    <property type="project" value="UniProtKB-KW"/>
</dbReference>
<dbReference type="InterPro" id="IPR043035">
    <property type="entry name" value="Ribosomal_mL64_sf"/>
</dbReference>
<gene>
    <name evidence="17" type="primary">gadd45gip1.S</name>
    <name evidence="16" type="synonym">LOC108703484</name>
</gene>
<proteinExistence type="inferred from homology"/>
<dbReference type="Gene3D" id="6.10.280.120">
    <property type="entry name" value="Growth arrest and DNA-damage-inducible proteins-interacting protein 1"/>
    <property type="match status" value="1"/>
</dbReference>
<evidence type="ECO:0000256" key="12">
    <source>
        <dbReference type="ARBA" id="ARBA00035485"/>
    </source>
</evidence>
<dbReference type="GO" id="GO:1990904">
    <property type="term" value="C:ribonucleoprotein complex"/>
    <property type="evidence" value="ECO:0007669"/>
    <property type="project" value="UniProtKB-KW"/>
</dbReference>
<keyword evidence="5" id="KW-0175">Coiled coil</keyword>
<dbReference type="Proteomes" id="UP000186698">
    <property type="component" value="Chromosome 3S"/>
</dbReference>
<comment type="function">
    <text evidence="13">Acts as a negative regulator of G1 to S cell cycle phase progression by inhibiting cyclin-dependent kinases. Inhibitory effects are additive with GADD45 proteins but also occur in the absence of GADD45 proteins. Acts as a repressor of the orphan nuclear receptor NR4A1 by inhibiting AB domain-mediated transcriptional activity. May be involved in the hormone-mediated regulation of NR4A1 transcriptional activity. May play a role in mitochondrial protein synthesis.</text>
</comment>
<keyword evidence="4" id="KW-0689">Ribosomal protein</keyword>
<evidence type="ECO:0000256" key="1">
    <source>
        <dbReference type="ARBA" id="ARBA00004123"/>
    </source>
</evidence>
<accession>A0A8J0TUM3</accession>
<dbReference type="Pfam" id="PF10147">
    <property type="entry name" value="CR6_interact"/>
    <property type="match status" value="1"/>
</dbReference>
<evidence type="ECO:0000256" key="2">
    <source>
        <dbReference type="ARBA" id="ARBA00004173"/>
    </source>
</evidence>
<evidence type="ECO:0000256" key="3">
    <source>
        <dbReference type="ARBA" id="ARBA00005421"/>
    </source>
</evidence>
<dbReference type="GO" id="GO:0005739">
    <property type="term" value="C:mitochondrion"/>
    <property type="evidence" value="ECO:0000318"/>
    <property type="project" value="GO_Central"/>
</dbReference>
<dbReference type="OrthoDB" id="6247992at2759"/>
<reference evidence="16" key="2">
    <citation type="submission" date="2025-08" db="UniProtKB">
        <authorList>
            <consortium name="RefSeq"/>
        </authorList>
    </citation>
    <scope>IDENTIFICATION</scope>
    <source>
        <strain evidence="16">J_2021</strain>
        <tissue evidence="16">Erythrocytes</tissue>
    </source>
</reference>
<keyword evidence="9" id="KW-0131">Cell cycle</keyword>
<keyword evidence="8" id="KW-0687">Ribonucleoprotein</keyword>
<dbReference type="PANTHER" id="PTHR31761:SF1">
    <property type="entry name" value="LARGE RIBOSOMAL SUBUNIT PROTEIN ML64"/>
    <property type="match status" value="1"/>
</dbReference>
<evidence type="ECO:0000256" key="9">
    <source>
        <dbReference type="ARBA" id="ARBA00023306"/>
    </source>
</evidence>
<dbReference type="AGR" id="Xenbase:XB-GENE-992642"/>
<evidence type="ECO:0000256" key="10">
    <source>
        <dbReference type="ARBA" id="ARBA00030700"/>
    </source>
</evidence>
<dbReference type="AlphaFoldDB" id="A0A8J0TUM3"/>
<keyword evidence="7" id="KW-0539">Nucleus</keyword>
<evidence type="ECO:0000256" key="5">
    <source>
        <dbReference type="ARBA" id="ARBA00023054"/>
    </source>
</evidence>
<protein>
    <recommendedName>
        <fullName evidence="11">Large ribosomal subunit protein mL64</fullName>
    </recommendedName>
    <alternativeName>
        <fullName evidence="10">39S ribosomal protein L59, mitochondrial</fullName>
    </alternativeName>
    <alternativeName>
        <fullName evidence="12">Growth arrest and DNA damage-inducible proteins-interacting protein 1</fullName>
    </alternativeName>
</protein>
<dbReference type="GO" id="GO:0005634">
    <property type="term" value="C:nucleus"/>
    <property type="evidence" value="ECO:0007669"/>
    <property type="project" value="UniProtKB-SubCell"/>
</dbReference>
<evidence type="ECO:0000256" key="7">
    <source>
        <dbReference type="ARBA" id="ARBA00023242"/>
    </source>
</evidence>